<feature type="signal peptide" evidence="3">
    <location>
        <begin position="1"/>
        <end position="21"/>
    </location>
</feature>
<name>A0ABY0KTY8_9ACTN</name>
<feature type="region of interest" description="Disordered" evidence="2">
    <location>
        <begin position="21"/>
        <end position="64"/>
    </location>
</feature>
<keyword evidence="1 3" id="KW-0732">Signal</keyword>
<proteinExistence type="predicted"/>
<feature type="domain" description="DUF4352" evidence="4">
    <location>
        <begin position="61"/>
        <end position="184"/>
    </location>
</feature>
<evidence type="ECO:0000256" key="3">
    <source>
        <dbReference type="SAM" id="SignalP"/>
    </source>
</evidence>
<dbReference type="Proteomes" id="UP000199405">
    <property type="component" value="Unassembled WGS sequence"/>
</dbReference>
<evidence type="ECO:0000313" key="5">
    <source>
        <dbReference type="EMBL" id="SCF11246.1"/>
    </source>
</evidence>
<dbReference type="GeneID" id="93472950"/>
<dbReference type="Pfam" id="PF11611">
    <property type="entry name" value="DUF4352"/>
    <property type="match status" value="1"/>
</dbReference>
<dbReference type="Gene3D" id="2.60.40.1240">
    <property type="match status" value="1"/>
</dbReference>
<evidence type="ECO:0000256" key="2">
    <source>
        <dbReference type="SAM" id="MobiDB-lite"/>
    </source>
</evidence>
<sequence length="190" mass="19383">MRKTTTLALIAGALVALGCGAGTTDDATSSRTESGAEAAASDTDSGKADAGKSDDKPKTAKIGQPARDGKFEFTVKSAKCGVSKVGTSTFGAKAQGQFCLVTVNVKNIGKESQMFDGSSQKAYAANGTEYSADGSAAIYANKNAETFLNDINPGNQVTGVVAFDIPKDVKLARLELHDSPFSGGVTVSLS</sequence>
<evidence type="ECO:0000256" key="1">
    <source>
        <dbReference type="ARBA" id="ARBA00022729"/>
    </source>
</evidence>
<reference evidence="5 6" key="1">
    <citation type="submission" date="2016-06" db="EMBL/GenBank/DDBJ databases">
        <authorList>
            <person name="Varghese N."/>
            <person name="Submissions Spin"/>
        </authorList>
    </citation>
    <scope>NUCLEOTIDE SEQUENCE [LARGE SCALE GENOMIC DNA]</scope>
    <source>
        <strain evidence="5 6">DSM 45142</strain>
    </source>
</reference>
<organism evidence="5 6">
    <name type="scientific">Micromonospora tulbaghiae</name>
    <dbReference type="NCBI Taxonomy" id="479978"/>
    <lineage>
        <taxon>Bacteria</taxon>
        <taxon>Bacillati</taxon>
        <taxon>Actinomycetota</taxon>
        <taxon>Actinomycetes</taxon>
        <taxon>Micromonosporales</taxon>
        <taxon>Micromonosporaceae</taxon>
        <taxon>Micromonospora</taxon>
    </lineage>
</organism>
<comment type="caution">
    <text evidence="5">The sequence shown here is derived from an EMBL/GenBank/DDBJ whole genome shotgun (WGS) entry which is preliminary data.</text>
</comment>
<evidence type="ECO:0000313" key="6">
    <source>
        <dbReference type="Proteomes" id="UP000199405"/>
    </source>
</evidence>
<dbReference type="RefSeq" id="WP_091427032.1">
    <property type="nucleotide sequence ID" value="NZ_FMCQ01000010.1"/>
</dbReference>
<dbReference type="PROSITE" id="PS51257">
    <property type="entry name" value="PROKAR_LIPOPROTEIN"/>
    <property type="match status" value="1"/>
</dbReference>
<gene>
    <name evidence="5" type="ORF">GA0070562_0243</name>
</gene>
<feature type="chain" id="PRO_5045581466" description="DUF4352 domain-containing protein" evidence="3">
    <location>
        <begin position="22"/>
        <end position="190"/>
    </location>
</feature>
<protein>
    <recommendedName>
        <fullName evidence="4">DUF4352 domain-containing protein</fullName>
    </recommendedName>
</protein>
<dbReference type="InterPro" id="IPR029051">
    <property type="entry name" value="DUF4352"/>
</dbReference>
<keyword evidence="6" id="KW-1185">Reference proteome</keyword>
<dbReference type="InterPro" id="IPR029050">
    <property type="entry name" value="Immunoprotect_excell_Ig-like"/>
</dbReference>
<accession>A0ABY0KTY8</accession>
<evidence type="ECO:0000259" key="4">
    <source>
        <dbReference type="Pfam" id="PF11611"/>
    </source>
</evidence>
<feature type="compositionally biased region" description="Basic and acidic residues" evidence="2">
    <location>
        <begin position="44"/>
        <end position="58"/>
    </location>
</feature>
<dbReference type="EMBL" id="FMCQ01000010">
    <property type="protein sequence ID" value="SCF11246.1"/>
    <property type="molecule type" value="Genomic_DNA"/>
</dbReference>